<reference evidence="1 2" key="1">
    <citation type="journal article" date="2018" name="Front. Plant Sci.">
        <title>Red Clover (Trifolium pratense) and Zigzag Clover (T. medium) - A Picture of Genomic Similarities and Differences.</title>
        <authorList>
            <person name="Dluhosova J."/>
            <person name="Istvanek J."/>
            <person name="Nedelnik J."/>
            <person name="Repkova J."/>
        </authorList>
    </citation>
    <scope>NUCLEOTIDE SEQUENCE [LARGE SCALE GENOMIC DNA]</scope>
    <source>
        <strain evidence="2">cv. 10/8</strain>
        <tissue evidence="1">Leaf</tissue>
    </source>
</reference>
<name>A0A392M929_9FABA</name>
<dbReference type="Proteomes" id="UP000265520">
    <property type="component" value="Unassembled WGS sequence"/>
</dbReference>
<dbReference type="Gene3D" id="3.80.10.10">
    <property type="entry name" value="Ribonuclease Inhibitor"/>
    <property type="match status" value="1"/>
</dbReference>
<evidence type="ECO:0000313" key="2">
    <source>
        <dbReference type="Proteomes" id="UP000265520"/>
    </source>
</evidence>
<gene>
    <name evidence="1" type="ORF">A2U01_0004827</name>
</gene>
<dbReference type="PANTHER" id="PTHR47186:SF3">
    <property type="entry name" value="OS09G0267800 PROTEIN"/>
    <property type="match status" value="1"/>
</dbReference>
<dbReference type="AlphaFoldDB" id="A0A392M929"/>
<organism evidence="1 2">
    <name type="scientific">Trifolium medium</name>
    <dbReference type="NCBI Taxonomy" id="97028"/>
    <lineage>
        <taxon>Eukaryota</taxon>
        <taxon>Viridiplantae</taxon>
        <taxon>Streptophyta</taxon>
        <taxon>Embryophyta</taxon>
        <taxon>Tracheophyta</taxon>
        <taxon>Spermatophyta</taxon>
        <taxon>Magnoliopsida</taxon>
        <taxon>eudicotyledons</taxon>
        <taxon>Gunneridae</taxon>
        <taxon>Pentapetalae</taxon>
        <taxon>rosids</taxon>
        <taxon>fabids</taxon>
        <taxon>Fabales</taxon>
        <taxon>Fabaceae</taxon>
        <taxon>Papilionoideae</taxon>
        <taxon>50 kb inversion clade</taxon>
        <taxon>NPAAA clade</taxon>
        <taxon>Hologalegina</taxon>
        <taxon>IRL clade</taxon>
        <taxon>Trifolieae</taxon>
        <taxon>Trifolium</taxon>
    </lineage>
</organism>
<sequence length="241" mass="27624">MEISENGKSSLSGIVRRLSIGITFSDLPPCIESSHVRSLLVFTNYDSPPYFENIIPKNYKLLRVLDVESTSMGKVPENLGSFVHLKYLSLGDAYECEFLEYIGMLRSLETLNKLPEWIPKLQNLVDLRLSYSGLTEDPLKSLNCLQHLLSLYIAHHAYEGLCLHFEDGWFQKLKQLVVLFSSELRDVIIDKGALSSLKKLDLFGLKRLKKIPTGIQHLEKFEDLRFSYMSDEFVQNISTED</sequence>
<dbReference type="InterPro" id="IPR032675">
    <property type="entry name" value="LRR_dom_sf"/>
</dbReference>
<dbReference type="SUPFAM" id="SSF52058">
    <property type="entry name" value="L domain-like"/>
    <property type="match status" value="1"/>
</dbReference>
<dbReference type="EMBL" id="LXQA010006080">
    <property type="protein sequence ID" value="MCH83997.1"/>
    <property type="molecule type" value="Genomic_DNA"/>
</dbReference>
<proteinExistence type="predicted"/>
<dbReference type="PANTHER" id="PTHR47186">
    <property type="entry name" value="LEUCINE-RICH REPEAT-CONTAINING PROTEIN 57"/>
    <property type="match status" value="1"/>
</dbReference>
<evidence type="ECO:0000313" key="1">
    <source>
        <dbReference type="EMBL" id="MCH83997.1"/>
    </source>
</evidence>
<accession>A0A392M929</accession>
<protein>
    <submittedName>
        <fullName evidence="1">LRR and NB-ARC domain disease resistance protein</fullName>
    </submittedName>
</protein>
<keyword evidence="2" id="KW-1185">Reference proteome</keyword>
<comment type="caution">
    <text evidence="1">The sequence shown here is derived from an EMBL/GenBank/DDBJ whole genome shotgun (WGS) entry which is preliminary data.</text>
</comment>